<organism evidence="2 3">
    <name type="scientific">Frankia canadensis</name>
    <dbReference type="NCBI Taxonomy" id="1836972"/>
    <lineage>
        <taxon>Bacteria</taxon>
        <taxon>Bacillati</taxon>
        <taxon>Actinomycetota</taxon>
        <taxon>Actinomycetes</taxon>
        <taxon>Frankiales</taxon>
        <taxon>Frankiaceae</taxon>
        <taxon>Frankia</taxon>
    </lineage>
</organism>
<dbReference type="EMBL" id="FZMO01000423">
    <property type="protein sequence ID" value="SNQ50542.1"/>
    <property type="molecule type" value="Genomic_DNA"/>
</dbReference>
<dbReference type="Proteomes" id="UP000234331">
    <property type="component" value="Unassembled WGS sequence"/>
</dbReference>
<proteinExistence type="predicted"/>
<evidence type="ECO:0000313" key="2">
    <source>
        <dbReference type="EMBL" id="SNQ50542.1"/>
    </source>
</evidence>
<dbReference type="InterPro" id="IPR023817">
    <property type="entry name" value="Frankia_40_dom"/>
</dbReference>
<gene>
    <name evidence="2" type="ORF">FRACA_480031</name>
</gene>
<name>A0A2I2KXZ9_9ACTN</name>
<dbReference type="AlphaFoldDB" id="A0A2I2KXZ9"/>
<accession>A0A2I2KXZ9</accession>
<reference evidence="2 3" key="1">
    <citation type="submission" date="2017-06" db="EMBL/GenBank/DDBJ databases">
        <authorList>
            <person name="Kim H.J."/>
            <person name="Triplett B.A."/>
        </authorList>
    </citation>
    <scope>NUCLEOTIDE SEQUENCE [LARGE SCALE GENOMIC DNA]</scope>
    <source>
        <strain evidence="2">FRACA_ARgP5</strain>
    </source>
</reference>
<feature type="region of interest" description="Disordered" evidence="1">
    <location>
        <begin position="1"/>
        <end position="31"/>
    </location>
</feature>
<protein>
    <submittedName>
        <fullName evidence="2">Uncharacterized protein</fullName>
    </submittedName>
</protein>
<dbReference type="NCBIfam" id="TIGR03917">
    <property type="entry name" value="Frankia_40_dom"/>
    <property type="match status" value="1"/>
</dbReference>
<sequence length="156" mass="16311">MTSAASSDRTDVTAPSPPPASGQGDQGRPPAVALLPWGAAEWAVIIQPGSDSADLLRAVARMPAGLTFAESFGDVDMVLVYRASADYSPNPGDDVEPSRRGLAGAALRTTLDLHPCRPDSRWMTNGERAAFQAGQVEALELVRRAILHALGVPPVA</sequence>
<evidence type="ECO:0000313" key="3">
    <source>
        <dbReference type="Proteomes" id="UP000234331"/>
    </source>
</evidence>
<keyword evidence="3" id="KW-1185">Reference proteome</keyword>
<evidence type="ECO:0000256" key="1">
    <source>
        <dbReference type="SAM" id="MobiDB-lite"/>
    </source>
</evidence>
<dbReference type="OrthoDB" id="3213846at2"/>